<name>A0ABS0B781_9GAMM</name>
<reference evidence="1 2" key="1">
    <citation type="submission" date="2020-11" db="EMBL/GenBank/DDBJ databases">
        <title>Draft Genome Sequence and Secondary Metabolite Biosynthetic Potential of the Lysobacter niastensis Type strain DSM 18481.</title>
        <authorList>
            <person name="Turrini P."/>
            <person name="Artuso I."/>
            <person name="Tescari M."/>
            <person name="Lugli G.A."/>
            <person name="Frangipani E."/>
            <person name="Ventura M."/>
            <person name="Visca P."/>
        </authorList>
    </citation>
    <scope>NUCLEOTIDE SEQUENCE [LARGE SCALE GENOMIC DNA]</scope>
    <source>
        <strain evidence="1 2">DSM 18481</strain>
    </source>
</reference>
<protein>
    <recommendedName>
        <fullName evidence="3">L-rhamnose mutarotase</fullName>
    </recommendedName>
</protein>
<evidence type="ECO:0000313" key="1">
    <source>
        <dbReference type="EMBL" id="MBF6024677.1"/>
    </source>
</evidence>
<sequence length="104" mass="11872">MIIARWHIDARFGHKQTVIDSMKKWHSTIAIEIGWTADRCRLMTGSVGALESTIEVEITLKDLSELDASWSKLATIPAHKEWSKALEPYIVSGTPHWQVFRVIE</sequence>
<comment type="caution">
    <text evidence="1">The sequence shown here is derived from an EMBL/GenBank/DDBJ whole genome shotgun (WGS) entry which is preliminary data.</text>
</comment>
<evidence type="ECO:0008006" key="3">
    <source>
        <dbReference type="Google" id="ProtNLM"/>
    </source>
</evidence>
<accession>A0ABS0B781</accession>
<evidence type="ECO:0000313" key="2">
    <source>
        <dbReference type="Proteomes" id="UP001429984"/>
    </source>
</evidence>
<organism evidence="1 2">
    <name type="scientific">Lysobacter niastensis</name>
    <dbReference type="NCBI Taxonomy" id="380629"/>
    <lineage>
        <taxon>Bacteria</taxon>
        <taxon>Pseudomonadati</taxon>
        <taxon>Pseudomonadota</taxon>
        <taxon>Gammaproteobacteria</taxon>
        <taxon>Lysobacterales</taxon>
        <taxon>Lysobacteraceae</taxon>
        <taxon>Lysobacter</taxon>
    </lineage>
</organism>
<proteinExistence type="predicted"/>
<dbReference type="Proteomes" id="UP001429984">
    <property type="component" value="Unassembled WGS sequence"/>
</dbReference>
<dbReference type="EMBL" id="JADLZT010000006">
    <property type="protein sequence ID" value="MBF6024677.1"/>
    <property type="molecule type" value="Genomic_DNA"/>
</dbReference>
<dbReference type="RefSeq" id="WP_194931283.1">
    <property type="nucleotide sequence ID" value="NZ_JADLZT010000006.1"/>
</dbReference>
<keyword evidence="2" id="KW-1185">Reference proteome</keyword>
<gene>
    <name evidence="1" type="ORF">IU514_11615</name>
</gene>